<reference evidence="3" key="1">
    <citation type="submission" date="2016-05" db="EMBL/GenBank/DDBJ databases">
        <authorList>
            <person name="Naeem Raeece"/>
        </authorList>
    </citation>
    <scope>NUCLEOTIDE SEQUENCE [LARGE SCALE GENOMIC DNA]</scope>
</reference>
<dbReference type="InterPro" id="IPR008780">
    <property type="entry name" value="Plasmodium_Vir"/>
</dbReference>
<dbReference type="Proteomes" id="UP000078560">
    <property type="component" value="Unassembled WGS sequence"/>
</dbReference>
<feature type="transmembrane region" description="Helical" evidence="1">
    <location>
        <begin position="255"/>
        <end position="276"/>
    </location>
</feature>
<keyword evidence="1" id="KW-0812">Transmembrane</keyword>
<keyword evidence="1" id="KW-0472">Membrane</keyword>
<evidence type="ECO:0000313" key="2">
    <source>
        <dbReference type="EMBL" id="SBS94832.1"/>
    </source>
</evidence>
<proteinExistence type="predicted"/>
<dbReference type="AlphaFoldDB" id="A0A1A8WPL8"/>
<protein>
    <submittedName>
        <fullName evidence="2">PIR Superfamily Protein</fullName>
    </submittedName>
</protein>
<dbReference type="EMBL" id="FLQU01001890">
    <property type="protein sequence ID" value="SBS94832.1"/>
    <property type="molecule type" value="Genomic_DNA"/>
</dbReference>
<sequence>MGRWEELFKNAPVNKIYEEFNQVSDVLGYDTHFKEALQKANDDIKIKEISAKLVGNLLNNSKLNRYSSNNREYCTHLRFWLYEQIITKFSHNADKKILDIINELFGGWHSFNSIRSKVYCSPVYMNDSTLEEWKRGKLLHDYFKNYEYITQNYTYGNEKCEEYRTYLQYIKEQYEAYKQKCSSDWMAPCNHYYRHIDEYNPNVLLSKPSCEDKNVHRVSSTEYTGEIREAIEMPPAQETLEMENVQDHNAPSVSFYNVVVASSSILGTFIFFFIFYRLTPLGHMLRTRLLRKKLIDHNIYNEESNEYLENAYDQENRLYNTSGHTVGYNPLNIP</sequence>
<evidence type="ECO:0000256" key="1">
    <source>
        <dbReference type="SAM" id="Phobius"/>
    </source>
</evidence>
<keyword evidence="1" id="KW-1133">Transmembrane helix</keyword>
<evidence type="ECO:0000313" key="3">
    <source>
        <dbReference type="Proteomes" id="UP000078560"/>
    </source>
</evidence>
<organism evidence="2 3">
    <name type="scientific">Plasmodium ovale curtisi</name>
    <dbReference type="NCBI Taxonomy" id="864141"/>
    <lineage>
        <taxon>Eukaryota</taxon>
        <taxon>Sar</taxon>
        <taxon>Alveolata</taxon>
        <taxon>Apicomplexa</taxon>
        <taxon>Aconoidasida</taxon>
        <taxon>Haemosporida</taxon>
        <taxon>Plasmodiidae</taxon>
        <taxon>Plasmodium</taxon>
        <taxon>Plasmodium (Plasmodium)</taxon>
    </lineage>
</organism>
<accession>A0A1A8WPL8</accession>
<name>A0A1A8WPL8_PLAOA</name>
<dbReference type="VEuPathDB" id="PlasmoDB:PocGH01_00097300"/>
<dbReference type="Pfam" id="PF05795">
    <property type="entry name" value="Plasmodium_Vir"/>
    <property type="match status" value="2"/>
</dbReference>
<gene>
    <name evidence="2" type="ORF">POVCU2_0090930</name>
</gene>